<dbReference type="PANTHER" id="PTHR43283">
    <property type="entry name" value="BETA-LACTAMASE-RELATED"/>
    <property type="match status" value="1"/>
</dbReference>
<evidence type="ECO:0000259" key="2">
    <source>
        <dbReference type="Pfam" id="PF00144"/>
    </source>
</evidence>
<dbReference type="SUPFAM" id="SSF56601">
    <property type="entry name" value="beta-lactamase/transpeptidase-like"/>
    <property type="match status" value="1"/>
</dbReference>
<dbReference type="InterPro" id="IPR050789">
    <property type="entry name" value="Diverse_Enzym_Activities"/>
</dbReference>
<dbReference type="EMBL" id="CADCWP010000068">
    <property type="protein sequence ID" value="CAA9564739.1"/>
    <property type="molecule type" value="Genomic_DNA"/>
</dbReference>
<gene>
    <name evidence="3" type="ORF">AVDCRST_MAG86-1084</name>
</gene>
<dbReference type="InterPro" id="IPR001466">
    <property type="entry name" value="Beta-lactam-related"/>
</dbReference>
<sequence>MLNAMTQTQKALPRSTPEAQGVSSAAILSFIDAAAEGGLELHSVMLLRHAHVVAEGWWSPYSPDTVHLLYSLSKSFTATAIGLAVAEGRLSVNDPVLTFFPDEAPAEPHPYVQKMRVLDLLNMATGHLDDTFERFAQQSDWARGFLALPPERPPGTMFTYNQGATLTLAAIIHKVTGEGLLGYLRPRLLEPLGIAQAHWLKTPTGLEQGFSGLHLTTEAVARFGQLYLQRGRWGERQLIPETWIDEATRWLTLPSAEARPVDWSQGYGYQFWRCRHGAYRGDGAFGQFCVVMPEQDTVLALTGAVENMQTVLDLVWTHLLPAMQNAPLADDSAAHGSLTEQLEHLHLPPVQGDKTAPSENDLGKTYRFSSSQRSPDLLELTLRQNGDGWTITLRGADGDHHIRCGYGAWQEDVTALPNPGPVPFQVSSPEPVPTRTSGAWTAADTFTFKLYFLETPHALTFTCRFGGADLQLERRWNVQFGALELPTLTGVALT</sequence>
<name>A0A6J4V013_9DEIN</name>
<reference evidence="3" key="1">
    <citation type="submission" date="2020-02" db="EMBL/GenBank/DDBJ databases">
        <authorList>
            <person name="Meier V. D."/>
        </authorList>
    </citation>
    <scope>NUCLEOTIDE SEQUENCE</scope>
    <source>
        <strain evidence="3">AVDCRST_MAG86</strain>
    </source>
</reference>
<dbReference type="PANTHER" id="PTHR43283:SF7">
    <property type="entry name" value="BETA-LACTAMASE-RELATED DOMAIN-CONTAINING PROTEIN"/>
    <property type="match status" value="1"/>
</dbReference>
<evidence type="ECO:0000313" key="3">
    <source>
        <dbReference type="EMBL" id="CAA9564739.1"/>
    </source>
</evidence>
<accession>A0A6J4V013</accession>
<dbReference type="Pfam" id="PF00144">
    <property type="entry name" value="Beta-lactamase"/>
    <property type="match status" value="1"/>
</dbReference>
<dbReference type="Gene3D" id="3.40.710.10">
    <property type="entry name" value="DD-peptidase/beta-lactamase superfamily"/>
    <property type="match status" value="1"/>
</dbReference>
<proteinExistence type="predicted"/>
<evidence type="ECO:0000256" key="1">
    <source>
        <dbReference type="SAM" id="MobiDB-lite"/>
    </source>
</evidence>
<organism evidence="3">
    <name type="scientific">uncultured Truepera sp</name>
    <dbReference type="NCBI Taxonomy" id="543023"/>
    <lineage>
        <taxon>Bacteria</taxon>
        <taxon>Thermotogati</taxon>
        <taxon>Deinococcota</taxon>
        <taxon>Deinococci</taxon>
        <taxon>Trueperales</taxon>
        <taxon>Trueperaceae</taxon>
        <taxon>Truepera</taxon>
        <taxon>environmental samples</taxon>
    </lineage>
</organism>
<feature type="region of interest" description="Disordered" evidence="1">
    <location>
        <begin position="347"/>
        <end position="370"/>
    </location>
</feature>
<dbReference type="AlphaFoldDB" id="A0A6J4V013"/>
<dbReference type="InterPro" id="IPR012338">
    <property type="entry name" value="Beta-lactam/transpept-like"/>
</dbReference>
<feature type="domain" description="Beta-lactamase-related" evidence="2">
    <location>
        <begin position="43"/>
        <end position="301"/>
    </location>
</feature>
<protein>
    <submittedName>
        <fullName evidence="3">Beta-lactamase class C-like and penicillin binding proteins (PBPs) superfamily</fullName>
    </submittedName>
</protein>